<dbReference type="Proteomes" id="UP001159363">
    <property type="component" value="Chromosome 4"/>
</dbReference>
<feature type="region of interest" description="Disordered" evidence="1">
    <location>
        <begin position="53"/>
        <end position="77"/>
    </location>
</feature>
<feature type="compositionally biased region" description="Basic and acidic residues" evidence="1">
    <location>
        <begin position="53"/>
        <end position="68"/>
    </location>
</feature>
<dbReference type="EMBL" id="JARBHB010000005">
    <property type="protein sequence ID" value="KAJ8882424.1"/>
    <property type="molecule type" value="Genomic_DNA"/>
</dbReference>
<accession>A0ABQ9HDT7</accession>
<comment type="caution">
    <text evidence="2">The sequence shown here is derived from an EMBL/GenBank/DDBJ whole genome shotgun (WGS) entry which is preliminary data.</text>
</comment>
<name>A0ABQ9HDT7_9NEOP</name>
<gene>
    <name evidence="2" type="ORF">PR048_014232</name>
</gene>
<organism evidence="2 3">
    <name type="scientific">Dryococelus australis</name>
    <dbReference type="NCBI Taxonomy" id="614101"/>
    <lineage>
        <taxon>Eukaryota</taxon>
        <taxon>Metazoa</taxon>
        <taxon>Ecdysozoa</taxon>
        <taxon>Arthropoda</taxon>
        <taxon>Hexapoda</taxon>
        <taxon>Insecta</taxon>
        <taxon>Pterygota</taxon>
        <taxon>Neoptera</taxon>
        <taxon>Polyneoptera</taxon>
        <taxon>Phasmatodea</taxon>
        <taxon>Verophasmatodea</taxon>
        <taxon>Anareolatae</taxon>
        <taxon>Phasmatidae</taxon>
        <taxon>Eurycanthinae</taxon>
        <taxon>Dryococelus</taxon>
    </lineage>
</organism>
<reference evidence="2 3" key="1">
    <citation type="submission" date="2023-02" db="EMBL/GenBank/DDBJ databases">
        <title>LHISI_Scaffold_Assembly.</title>
        <authorList>
            <person name="Stuart O.P."/>
            <person name="Cleave R."/>
            <person name="Magrath M.J.L."/>
            <person name="Mikheyev A.S."/>
        </authorList>
    </citation>
    <scope>NUCLEOTIDE SEQUENCE [LARGE SCALE GENOMIC DNA]</scope>
    <source>
        <strain evidence="2">Daus_M_001</strain>
        <tissue evidence="2">Leg muscle</tissue>
    </source>
</reference>
<proteinExistence type="predicted"/>
<sequence length="77" mass="9247">MDKRQYGNRQPKDMISALDEFRKEKVKLNECCRKYNIPKKAFIRHLQSDVERGNKAKEIIKQSTEGKPHYPKKQRRS</sequence>
<evidence type="ECO:0000313" key="3">
    <source>
        <dbReference type="Proteomes" id="UP001159363"/>
    </source>
</evidence>
<evidence type="ECO:0000256" key="1">
    <source>
        <dbReference type="SAM" id="MobiDB-lite"/>
    </source>
</evidence>
<keyword evidence="3" id="KW-1185">Reference proteome</keyword>
<evidence type="ECO:0000313" key="2">
    <source>
        <dbReference type="EMBL" id="KAJ8882424.1"/>
    </source>
</evidence>
<protein>
    <submittedName>
        <fullName evidence="2">Uncharacterized protein</fullName>
    </submittedName>
</protein>